<dbReference type="PROSITE" id="PS01124">
    <property type="entry name" value="HTH_ARAC_FAMILY_2"/>
    <property type="match status" value="1"/>
</dbReference>
<evidence type="ECO:0000256" key="2">
    <source>
        <dbReference type="ARBA" id="ARBA00023125"/>
    </source>
</evidence>
<dbReference type="Proteomes" id="UP001519287">
    <property type="component" value="Unassembled WGS sequence"/>
</dbReference>
<protein>
    <submittedName>
        <fullName evidence="7">Two-component system response regulator YesN</fullName>
    </submittedName>
</protein>
<dbReference type="InterPro" id="IPR018060">
    <property type="entry name" value="HTH_AraC"/>
</dbReference>
<dbReference type="RefSeq" id="WP_209971510.1">
    <property type="nucleotide sequence ID" value="NZ_JAGGLB010000006.1"/>
</dbReference>
<feature type="domain" description="HTH araC/xylS-type" evidence="5">
    <location>
        <begin position="287"/>
        <end position="385"/>
    </location>
</feature>
<dbReference type="InterPro" id="IPR020449">
    <property type="entry name" value="Tscrpt_reg_AraC-type_HTH"/>
</dbReference>
<dbReference type="PROSITE" id="PS50110">
    <property type="entry name" value="RESPONSE_REGULATORY"/>
    <property type="match status" value="1"/>
</dbReference>
<dbReference type="SMART" id="SM00342">
    <property type="entry name" value="HTH_ARAC"/>
    <property type="match status" value="1"/>
</dbReference>
<dbReference type="InterPro" id="IPR009057">
    <property type="entry name" value="Homeodomain-like_sf"/>
</dbReference>
<comment type="caution">
    <text evidence="7">The sequence shown here is derived from an EMBL/GenBank/DDBJ whole genome shotgun (WGS) entry which is preliminary data.</text>
</comment>
<dbReference type="Gene3D" id="1.10.10.60">
    <property type="entry name" value="Homeodomain-like"/>
    <property type="match status" value="2"/>
</dbReference>
<dbReference type="InterPro" id="IPR018062">
    <property type="entry name" value="HTH_AraC-typ_CS"/>
</dbReference>
<dbReference type="PANTHER" id="PTHR43280">
    <property type="entry name" value="ARAC-FAMILY TRANSCRIPTIONAL REGULATOR"/>
    <property type="match status" value="1"/>
</dbReference>
<feature type="modified residue" description="4-aspartylphosphate" evidence="4">
    <location>
        <position position="56"/>
    </location>
</feature>
<dbReference type="EMBL" id="JAGGLB010000006">
    <property type="protein sequence ID" value="MBP1990746.1"/>
    <property type="molecule type" value="Genomic_DNA"/>
</dbReference>
<dbReference type="InterPro" id="IPR011006">
    <property type="entry name" value="CheY-like_superfamily"/>
</dbReference>
<keyword evidence="2" id="KW-0238">DNA-binding</keyword>
<dbReference type="SMART" id="SM00448">
    <property type="entry name" value="REC"/>
    <property type="match status" value="1"/>
</dbReference>
<dbReference type="InterPro" id="IPR001789">
    <property type="entry name" value="Sig_transdc_resp-reg_receiver"/>
</dbReference>
<evidence type="ECO:0000256" key="1">
    <source>
        <dbReference type="ARBA" id="ARBA00023015"/>
    </source>
</evidence>
<evidence type="ECO:0000313" key="7">
    <source>
        <dbReference type="EMBL" id="MBP1990746.1"/>
    </source>
</evidence>
<gene>
    <name evidence="7" type="ORF">J2Z66_002352</name>
</gene>
<dbReference type="SUPFAM" id="SSF46689">
    <property type="entry name" value="Homeodomain-like"/>
    <property type="match status" value="2"/>
</dbReference>
<evidence type="ECO:0000256" key="4">
    <source>
        <dbReference type="PROSITE-ProRule" id="PRU00169"/>
    </source>
</evidence>
<dbReference type="PANTHER" id="PTHR43280:SF10">
    <property type="entry name" value="REGULATORY PROTEIN POCR"/>
    <property type="match status" value="1"/>
</dbReference>
<keyword evidence="1" id="KW-0805">Transcription regulation</keyword>
<accession>A0ABS4IV84</accession>
<dbReference type="CDD" id="cd17536">
    <property type="entry name" value="REC_YesN-like"/>
    <property type="match status" value="1"/>
</dbReference>
<dbReference type="Pfam" id="PF12833">
    <property type="entry name" value="HTH_18"/>
    <property type="match status" value="1"/>
</dbReference>
<evidence type="ECO:0000313" key="8">
    <source>
        <dbReference type="Proteomes" id="UP001519287"/>
    </source>
</evidence>
<evidence type="ECO:0000259" key="5">
    <source>
        <dbReference type="PROSITE" id="PS01124"/>
    </source>
</evidence>
<keyword evidence="4" id="KW-0597">Phosphoprotein</keyword>
<dbReference type="SUPFAM" id="SSF52172">
    <property type="entry name" value="CheY-like"/>
    <property type="match status" value="1"/>
</dbReference>
<organism evidence="7 8">
    <name type="scientific">Paenibacillus eucommiae</name>
    <dbReference type="NCBI Taxonomy" id="1355755"/>
    <lineage>
        <taxon>Bacteria</taxon>
        <taxon>Bacillati</taxon>
        <taxon>Bacillota</taxon>
        <taxon>Bacilli</taxon>
        <taxon>Bacillales</taxon>
        <taxon>Paenibacillaceae</taxon>
        <taxon>Paenibacillus</taxon>
    </lineage>
</organism>
<keyword evidence="3" id="KW-0804">Transcription</keyword>
<evidence type="ECO:0000259" key="6">
    <source>
        <dbReference type="PROSITE" id="PS50110"/>
    </source>
</evidence>
<dbReference type="Pfam" id="PF00072">
    <property type="entry name" value="Response_reg"/>
    <property type="match status" value="1"/>
</dbReference>
<evidence type="ECO:0000256" key="3">
    <source>
        <dbReference type="ARBA" id="ARBA00023163"/>
    </source>
</evidence>
<sequence length="396" mass="45311">MAYRLIIADDEEHIREGLNDLVDWAKLGFQVVAKLEDGRDIINWIQLQPADVILTDIKMSSVSGLEVACHVYERRLPTKIVLISGYQEFELAKQAVSYNVVDYLLKPTKLDEISRVFTEVKRKLDEEHAANEHLARLQKLQAEAASIAVSVSVSAAKSLSEEAPAFPSERSRLLWTEKQRKFLSYVNADNYEILTAQYEALLEEAVQEDIPLRAMHSMLIELFSLLWRKLNEREIRIESMTGGSFNYDMILGLDSLTACKSWGSQQLLHIAGQVENSLSSGPSALIHKAKEYAALHFDKDISLKAAADYVYLSPDYFSRLFKQYTGINFTDYIIELRMNKAMEYLKNPQFKVYEIGAIIGYRNTKYFFKLFKKQTGYTPSEYRRKLGPGKSPEESL</sequence>
<keyword evidence="8" id="KW-1185">Reference proteome</keyword>
<reference evidence="7 8" key="1">
    <citation type="submission" date="2021-03" db="EMBL/GenBank/DDBJ databases">
        <title>Genomic Encyclopedia of Type Strains, Phase IV (KMG-IV): sequencing the most valuable type-strain genomes for metagenomic binning, comparative biology and taxonomic classification.</title>
        <authorList>
            <person name="Goeker M."/>
        </authorList>
    </citation>
    <scope>NUCLEOTIDE SEQUENCE [LARGE SCALE GENOMIC DNA]</scope>
    <source>
        <strain evidence="7 8">DSM 26048</strain>
    </source>
</reference>
<dbReference type="PROSITE" id="PS00041">
    <property type="entry name" value="HTH_ARAC_FAMILY_1"/>
    <property type="match status" value="1"/>
</dbReference>
<dbReference type="Gene3D" id="3.40.50.2300">
    <property type="match status" value="1"/>
</dbReference>
<proteinExistence type="predicted"/>
<name>A0ABS4IV84_9BACL</name>
<feature type="domain" description="Response regulatory" evidence="6">
    <location>
        <begin position="4"/>
        <end position="121"/>
    </location>
</feature>
<dbReference type="PRINTS" id="PR00032">
    <property type="entry name" value="HTHARAC"/>
</dbReference>